<evidence type="ECO:0000259" key="5">
    <source>
        <dbReference type="PROSITE" id="PS50977"/>
    </source>
</evidence>
<dbReference type="InterPro" id="IPR009057">
    <property type="entry name" value="Homeodomain-like_sf"/>
</dbReference>
<evidence type="ECO:0000256" key="4">
    <source>
        <dbReference type="PROSITE-ProRule" id="PRU00335"/>
    </source>
</evidence>
<dbReference type="SUPFAM" id="SSF46689">
    <property type="entry name" value="Homeodomain-like"/>
    <property type="match status" value="1"/>
</dbReference>
<evidence type="ECO:0000256" key="3">
    <source>
        <dbReference type="ARBA" id="ARBA00023163"/>
    </source>
</evidence>
<evidence type="ECO:0000256" key="1">
    <source>
        <dbReference type="ARBA" id="ARBA00023015"/>
    </source>
</evidence>
<dbReference type="SUPFAM" id="SSF48498">
    <property type="entry name" value="Tetracyclin repressor-like, C-terminal domain"/>
    <property type="match status" value="1"/>
</dbReference>
<feature type="domain" description="HTH tetR-type" evidence="5">
    <location>
        <begin position="9"/>
        <end position="69"/>
    </location>
</feature>
<keyword evidence="7" id="KW-1185">Reference proteome</keyword>
<dbReference type="PANTHER" id="PTHR47506:SF6">
    <property type="entry name" value="HTH-TYPE TRANSCRIPTIONAL REPRESSOR NEMR"/>
    <property type="match status" value="1"/>
</dbReference>
<reference evidence="7" key="1">
    <citation type="submission" date="2018-05" db="EMBL/GenBank/DDBJ databases">
        <title>Leptospira yasudae sp. nov. and Leptospira stimsonii sp. nov., two pathogenic species of the genus Leptospira isolated from environmental sources.</title>
        <authorList>
            <person name="Casanovas-Massana A."/>
            <person name="Hamond C."/>
            <person name="Santos L.A."/>
            <person name="Hacker K.P."/>
            <person name="Balassiano I."/>
            <person name="Medeiros M.A."/>
            <person name="Reis M.G."/>
            <person name="Ko A.I."/>
            <person name="Wunder E.A."/>
        </authorList>
    </citation>
    <scope>NUCLEOTIDE SEQUENCE [LARGE SCALE GENOMIC DNA]</scope>
    <source>
        <strain evidence="7">B21</strain>
    </source>
</reference>
<organism evidence="6 7">
    <name type="scientific">Leptospira yasudae</name>
    <dbReference type="NCBI Taxonomy" id="2202201"/>
    <lineage>
        <taxon>Bacteria</taxon>
        <taxon>Pseudomonadati</taxon>
        <taxon>Spirochaetota</taxon>
        <taxon>Spirochaetia</taxon>
        <taxon>Leptospirales</taxon>
        <taxon>Leptospiraceae</taxon>
        <taxon>Leptospira</taxon>
    </lineage>
</organism>
<comment type="caution">
    <text evidence="6">The sequence shown here is derived from an EMBL/GenBank/DDBJ whole genome shotgun (WGS) entry which is preliminary data.</text>
</comment>
<reference evidence="6 7" key="2">
    <citation type="journal article" date="2020" name="Int. J. Syst. Evol. Microbiol.">
        <title>Leptospira yasudae sp. nov. and Leptospira stimsonii sp. nov., two new species of the pathogenic group isolated from environmental sources.</title>
        <authorList>
            <person name="Casanovas-Massana A."/>
            <person name="Hamond C."/>
            <person name="Santos L.A."/>
            <person name="de Oliveira D."/>
            <person name="Hacker K.P."/>
            <person name="Balassiano I."/>
            <person name="Costa F."/>
            <person name="Medeiros M.A."/>
            <person name="Reis M.G."/>
            <person name="Ko A.I."/>
            <person name="Wunder E.A."/>
        </authorList>
    </citation>
    <scope>NUCLEOTIDE SEQUENCE [LARGE SCALE GENOMIC DNA]</scope>
    <source>
        <strain evidence="6 7">B21</strain>
    </source>
</reference>
<gene>
    <name evidence="6" type="ORF">DLM77_16825</name>
</gene>
<accession>A0ABX9M0A3</accession>
<keyword evidence="3" id="KW-0804">Transcription</keyword>
<dbReference type="RefSeq" id="WP_118957178.1">
    <property type="nucleotide sequence ID" value="NZ_QHCR01000007.1"/>
</dbReference>
<evidence type="ECO:0000256" key="2">
    <source>
        <dbReference type="ARBA" id="ARBA00023125"/>
    </source>
</evidence>
<sequence length="198" mass="22026">MKLSAADSAAKRKTILEAGIRLIRQNGPDGIGIQEIADEAEIPKGSFYNYFPSKDRFLIEALEDYTRNAISWNDQALQKAGHGRSALFSLYEEKVKLEKHFLKDGLSCLISVLSQHSSEKKPELRKELGRSLDAIANAILNSLQVPADDSTADKILLLIRTVEASWRGAMLLARATGDESYLENFLSVHRNLILGKEL</sequence>
<dbReference type="EMBL" id="QHCR01000007">
    <property type="protein sequence ID" value="RHX78735.1"/>
    <property type="molecule type" value="Genomic_DNA"/>
</dbReference>
<dbReference type="Gene3D" id="1.10.357.10">
    <property type="entry name" value="Tetracycline Repressor, domain 2"/>
    <property type="match status" value="1"/>
</dbReference>
<dbReference type="PROSITE" id="PS50977">
    <property type="entry name" value="HTH_TETR_2"/>
    <property type="match status" value="1"/>
</dbReference>
<proteinExistence type="predicted"/>
<dbReference type="PANTHER" id="PTHR47506">
    <property type="entry name" value="TRANSCRIPTIONAL REGULATORY PROTEIN"/>
    <property type="match status" value="1"/>
</dbReference>
<dbReference type="Pfam" id="PF00440">
    <property type="entry name" value="TetR_N"/>
    <property type="match status" value="1"/>
</dbReference>
<evidence type="ECO:0000313" key="7">
    <source>
        <dbReference type="Proteomes" id="UP000285569"/>
    </source>
</evidence>
<name>A0ABX9M0A3_9LEPT</name>
<keyword evidence="2 4" id="KW-0238">DNA-binding</keyword>
<dbReference type="Proteomes" id="UP000285569">
    <property type="component" value="Unassembled WGS sequence"/>
</dbReference>
<dbReference type="InterPro" id="IPR036271">
    <property type="entry name" value="Tet_transcr_reg_TetR-rel_C_sf"/>
</dbReference>
<evidence type="ECO:0000313" key="6">
    <source>
        <dbReference type="EMBL" id="RHX78735.1"/>
    </source>
</evidence>
<dbReference type="InterPro" id="IPR001647">
    <property type="entry name" value="HTH_TetR"/>
</dbReference>
<dbReference type="PRINTS" id="PR00455">
    <property type="entry name" value="HTHTETR"/>
</dbReference>
<protein>
    <submittedName>
        <fullName evidence="6">TetR/AcrR family transcriptional regulator</fullName>
    </submittedName>
</protein>
<keyword evidence="1" id="KW-0805">Transcription regulation</keyword>
<feature type="DNA-binding region" description="H-T-H motif" evidence="4">
    <location>
        <begin position="32"/>
        <end position="51"/>
    </location>
</feature>